<dbReference type="Pfam" id="PF00533">
    <property type="entry name" value="BRCT"/>
    <property type="match status" value="1"/>
</dbReference>
<evidence type="ECO:0000313" key="3">
    <source>
        <dbReference type="EMBL" id="TVY33698.1"/>
    </source>
</evidence>
<gene>
    <name evidence="3" type="primary">RFC1_1</name>
    <name evidence="3" type="ORF">LOCC1_G008321</name>
</gene>
<evidence type="ECO:0000256" key="1">
    <source>
        <dbReference type="SAM" id="MobiDB-lite"/>
    </source>
</evidence>
<dbReference type="Proteomes" id="UP000443090">
    <property type="component" value="Unassembled WGS sequence"/>
</dbReference>
<feature type="compositionally biased region" description="Basic and acidic residues" evidence="1">
    <location>
        <begin position="95"/>
        <end position="104"/>
    </location>
</feature>
<accession>A0A8H8RHZ8</accession>
<reference evidence="3 4" key="1">
    <citation type="submission" date="2018-05" db="EMBL/GenBank/DDBJ databases">
        <title>Genome sequencing and assembly of the regulated plant pathogen Lachnellula willkommii and related sister species for the development of diagnostic species identification markers.</title>
        <authorList>
            <person name="Giroux E."/>
            <person name="Bilodeau G."/>
        </authorList>
    </citation>
    <scope>NUCLEOTIDE SEQUENCE [LARGE SCALE GENOMIC DNA]</scope>
    <source>
        <strain evidence="3 4">CBS 160.35</strain>
    </source>
</reference>
<feature type="compositionally biased region" description="Acidic residues" evidence="1">
    <location>
        <begin position="224"/>
        <end position="233"/>
    </location>
</feature>
<dbReference type="EMBL" id="QGMI01001324">
    <property type="protein sequence ID" value="TVY33698.1"/>
    <property type="molecule type" value="Genomic_DNA"/>
</dbReference>
<evidence type="ECO:0000313" key="4">
    <source>
        <dbReference type="Proteomes" id="UP000443090"/>
    </source>
</evidence>
<comment type="caution">
    <text evidence="3">The sequence shown here is derived from an EMBL/GenBank/DDBJ whole genome shotgun (WGS) entry which is preliminary data.</text>
</comment>
<dbReference type="InterPro" id="IPR001357">
    <property type="entry name" value="BRCT_dom"/>
</dbReference>
<feature type="region of interest" description="Disordered" evidence="1">
    <location>
        <begin position="33"/>
        <end position="129"/>
    </location>
</feature>
<feature type="compositionally biased region" description="Low complexity" evidence="1">
    <location>
        <begin position="105"/>
        <end position="116"/>
    </location>
</feature>
<proteinExistence type="predicted"/>
<name>A0A8H8RHZ8_9HELO</name>
<sequence length="243" mass="25498">MPPKAKPAQASHVYVVVSAAGINSVHATLESANERKAEEGAGTKVEVQALQGGSIQGNEKKSAAKSKSDPKSNPKPAKNDENEPPKASKPKPKPAKNDENEPPKASKTKPPAANAAKGKKSADEELPENVQTLLAGTGVQLSGMIIVVTGVPPTLGRKNAEKLVQAYGGKLGSSITGKTNLVVLGNDAGAKKLELIEKHATETKDEDGFIEFLESGGRKRGADDDGDEEDEDEKPVKVKKQKK</sequence>
<dbReference type="Gene3D" id="3.40.50.10190">
    <property type="entry name" value="BRCT domain"/>
    <property type="match status" value="1"/>
</dbReference>
<dbReference type="PROSITE" id="PS50172">
    <property type="entry name" value="BRCT"/>
    <property type="match status" value="1"/>
</dbReference>
<protein>
    <submittedName>
        <fullName evidence="3">Replication factor C subunit</fullName>
    </submittedName>
</protein>
<organism evidence="3 4">
    <name type="scientific">Lachnellula occidentalis</name>
    <dbReference type="NCBI Taxonomy" id="215460"/>
    <lineage>
        <taxon>Eukaryota</taxon>
        <taxon>Fungi</taxon>
        <taxon>Dikarya</taxon>
        <taxon>Ascomycota</taxon>
        <taxon>Pezizomycotina</taxon>
        <taxon>Leotiomycetes</taxon>
        <taxon>Helotiales</taxon>
        <taxon>Lachnaceae</taxon>
        <taxon>Lachnellula</taxon>
    </lineage>
</organism>
<dbReference type="InterPro" id="IPR036420">
    <property type="entry name" value="BRCT_dom_sf"/>
</dbReference>
<dbReference type="AlphaFoldDB" id="A0A8H8RHZ8"/>
<feature type="compositionally biased region" description="Basic and acidic residues" evidence="1">
    <location>
        <begin position="58"/>
        <end position="86"/>
    </location>
</feature>
<dbReference type="SUPFAM" id="SSF52113">
    <property type="entry name" value="BRCT domain"/>
    <property type="match status" value="1"/>
</dbReference>
<keyword evidence="4" id="KW-1185">Reference proteome</keyword>
<evidence type="ECO:0000259" key="2">
    <source>
        <dbReference type="PROSITE" id="PS50172"/>
    </source>
</evidence>
<feature type="domain" description="BRCT" evidence="2">
    <location>
        <begin position="141"/>
        <end position="198"/>
    </location>
</feature>
<dbReference type="OrthoDB" id="446168at2759"/>
<feature type="region of interest" description="Disordered" evidence="1">
    <location>
        <begin position="206"/>
        <end position="243"/>
    </location>
</feature>